<proteinExistence type="predicted"/>
<dbReference type="OrthoDB" id="7509105at2"/>
<evidence type="ECO:0008006" key="3">
    <source>
        <dbReference type="Google" id="ProtNLM"/>
    </source>
</evidence>
<comment type="caution">
    <text evidence="1">The sequence shown here is derived from an EMBL/GenBank/DDBJ whole genome shotgun (WGS) entry which is preliminary data.</text>
</comment>
<gene>
    <name evidence="1" type="ORF">GRI48_00795</name>
</gene>
<sequence>MRTLPRGHYDCALPGLAGNTPIVARDDQNFKVVNGSSYERDGKRGTYLHTGTRVVFTSGVLRGETFERVSQTMLRQRMADGTLGELRCVKRGS</sequence>
<dbReference type="AlphaFoldDB" id="A0A844YDW8"/>
<reference evidence="1 2" key="1">
    <citation type="submission" date="2019-12" db="EMBL/GenBank/DDBJ databases">
        <title>Genomic-based taxomic classification of the family Erythrobacteraceae.</title>
        <authorList>
            <person name="Xu L."/>
        </authorList>
    </citation>
    <scope>NUCLEOTIDE SEQUENCE [LARGE SCALE GENOMIC DNA]</scope>
    <source>
        <strain evidence="1 2">MCCC 1A09965</strain>
    </source>
</reference>
<protein>
    <recommendedName>
        <fullName evidence="3">Elongation factor P</fullName>
    </recommendedName>
</protein>
<dbReference type="Proteomes" id="UP000445582">
    <property type="component" value="Unassembled WGS sequence"/>
</dbReference>
<dbReference type="EMBL" id="WTYN01000001">
    <property type="protein sequence ID" value="MXO61539.1"/>
    <property type="molecule type" value="Genomic_DNA"/>
</dbReference>
<accession>A0A844YDW8</accession>
<organism evidence="1 2">
    <name type="scientific">Qipengyuania oceanensis</name>
    <dbReference type="NCBI Taxonomy" id="1463597"/>
    <lineage>
        <taxon>Bacteria</taxon>
        <taxon>Pseudomonadati</taxon>
        <taxon>Pseudomonadota</taxon>
        <taxon>Alphaproteobacteria</taxon>
        <taxon>Sphingomonadales</taxon>
        <taxon>Erythrobacteraceae</taxon>
        <taxon>Qipengyuania</taxon>
    </lineage>
</organism>
<keyword evidence="2" id="KW-1185">Reference proteome</keyword>
<evidence type="ECO:0000313" key="1">
    <source>
        <dbReference type="EMBL" id="MXO61539.1"/>
    </source>
</evidence>
<evidence type="ECO:0000313" key="2">
    <source>
        <dbReference type="Proteomes" id="UP000445582"/>
    </source>
</evidence>
<name>A0A844YDW8_9SPHN</name>